<organism evidence="2">
    <name type="scientific">Aphanomyces invadans</name>
    <dbReference type="NCBI Taxonomy" id="157072"/>
    <lineage>
        <taxon>Eukaryota</taxon>
        <taxon>Sar</taxon>
        <taxon>Stramenopiles</taxon>
        <taxon>Oomycota</taxon>
        <taxon>Saprolegniomycetes</taxon>
        <taxon>Saprolegniales</taxon>
        <taxon>Verrucalvaceae</taxon>
        <taxon>Aphanomyces</taxon>
    </lineage>
</organism>
<gene>
    <name evidence="2" type="ORF">H310_14375</name>
</gene>
<sequence length="130" mass="14643">MECMPRKHRVSGAASEVCYKLQVFASTDTITSLSPPSVPRTDIARHGRSYFCGGVVLDLHRIKWSPPPHPRRGHRAHRMRERRHANPQETLKTHIRLSIQISSAGPAPTRSIPHRVWSKAPWGLASSTEL</sequence>
<protein>
    <submittedName>
        <fullName evidence="2">Uncharacterized protein</fullName>
    </submittedName>
</protein>
<proteinExistence type="predicted"/>
<feature type="compositionally biased region" description="Basic residues" evidence="1">
    <location>
        <begin position="69"/>
        <end position="85"/>
    </location>
</feature>
<dbReference type="GeneID" id="20091425"/>
<feature type="region of interest" description="Disordered" evidence="1">
    <location>
        <begin position="65"/>
        <end position="89"/>
    </location>
</feature>
<dbReference type="AlphaFoldDB" id="A0A024TA57"/>
<dbReference type="EMBL" id="KI914019">
    <property type="protein sequence ID" value="ETV90879.1"/>
    <property type="molecule type" value="Genomic_DNA"/>
</dbReference>
<reference evidence="2" key="1">
    <citation type="submission" date="2013-12" db="EMBL/GenBank/DDBJ databases">
        <title>The Genome Sequence of Aphanomyces invadans NJM9701.</title>
        <authorList>
            <consortium name="The Broad Institute Genomics Platform"/>
            <person name="Russ C."/>
            <person name="Tyler B."/>
            <person name="van West P."/>
            <person name="Dieguez-Uribeondo J."/>
            <person name="Young S.K."/>
            <person name="Zeng Q."/>
            <person name="Gargeya S."/>
            <person name="Fitzgerald M."/>
            <person name="Abouelleil A."/>
            <person name="Alvarado L."/>
            <person name="Chapman S.B."/>
            <person name="Gainer-Dewar J."/>
            <person name="Goldberg J."/>
            <person name="Griggs A."/>
            <person name="Gujja S."/>
            <person name="Hansen M."/>
            <person name="Howarth C."/>
            <person name="Imamovic A."/>
            <person name="Ireland A."/>
            <person name="Larimer J."/>
            <person name="McCowan C."/>
            <person name="Murphy C."/>
            <person name="Pearson M."/>
            <person name="Poon T.W."/>
            <person name="Priest M."/>
            <person name="Roberts A."/>
            <person name="Saif S."/>
            <person name="Shea T."/>
            <person name="Sykes S."/>
            <person name="Wortman J."/>
            <person name="Nusbaum C."/>
            <person name="Birren B."/>
        </authorList>
    </citation>
    <scope>NUCLEOTIDE SEQUENCE [LARGE SCALE GENOMIC DNA]</scope>
    <source>
        <strain evidence="2">NJM9701</strain>
    </source>
</reference>
<evidence type="ECO:0000256" key="1">
    <source>
        <dbReference type="SAM" id="MobiDB-lite"/>
    </source>
</evidence>
<evidence type="ECO:0000313" key="2">
    <source>
        <dbReference type="EMBL" id="ETV90879.1"/>
    </source>
</evidence>
<accession>A0A024TA57</accession>
<dbReference type="VEuPathDB" id="FungiDB:H310_14375"/>
<dbReference type="RefSeq" id="XP_008880444.1">
    <property type="nucleotide sequence ID" value="XM_008882222.1"/>
</dbReference>
<name>A0A024TA57_9STRA</name>